<feature type="domain" description="Helix-hairpin-helix DNA-binding motif class 1" evidence="2">
    <location>
        <begin position="10"/>
        <end position="29"/>
    </location>
</feature>
<dbReference type="EMBL" id="JAUDUY010000001">
    <property type="protein sequence ID" value="MDM9629940.1"/>
    <property type="molecule type" value="Genomic_DNA"/>
</dbReference>
<dbReference type="Gene3D" id="1.10.10.10">
    <property type="entry name" value="Winged helix-like DNA-binding domain superfamily/Winged helix DNA-binding domain"/>
    <property type="match status" value="1"/>
</dbReference>
<accession>A0ABT7WAK0</accession>
<evidence type="ECO:0000313" key="3">
    <source>
        <dbReference type="EMBL" id="MDM9629940.1"/>
    </source>
</evidence>
<dbReference type="RefSeq" id="WP_289723307.1">
    <property type="nucleotide sequence ID" value="NZ_JAUDUY010000001.1"/>
</dbReference>
<organism evidence="3 4">
    <name type="scientific">Robiginitalea aurantiaca</name>
    <dbReference type="NCBI Taxonomy" id="3056915"/>
    <lineage>
        <taxon>Bacteria</taxon>
        <taxon>Pseudomonadati</taxon>
        <taxon>Bacteroidota</taxon>
        <taxon>Flavobacteriia</taxon>
        <taxon>Flavobacteriales</taxon>
        <taxon>Flavobacteriaceae</taxon>
        <taxon>Robiginitalea</taxon>
    </lineage>
</organism>
<dbReference type="NCBIfam" id="TIGR00732">
    <property type="entry name" value="dprA"/>
    <property type="match status" value="1"/>
</dbReference>
<comment type="caution">
    <text evidence="3">The sequence shown here is derived from an EMBL/GenBank/DDBJ whole genome shotgun (WGS) entry which is preliminary data.</text>
</comment>
<reference evidence="3" key="1">
    <citation type="submission" date="2023-06" db="EMBL/GenBank/DDBJ databases">
        <title>Robiginitalea aurantiacus sp. nov. and Algoriphagus sediminis sp. nov., isolated from coastal sediment.</title>
        <authorList>
            <person name="Zhou Z.Y."/>
            <person name="An J."/>
            <person name="Jia Y.W."/>
            <person name="Du Z.J."/>
        </authorList>
    </citation>
    <scope>NUCLEOTIDE SEQUENCE</scope>
    <source>
        <strain evidence="3">M39</strain>
    </source>
</reference>
<dbReference type="Gene3D" id="3.40.50.450">
    <property type="match status" value="1"/>
</dbReference>
<proteinExistence type="inferred from homology"/>
<keyword evidence="4" id="KW-1185">Reference proteome</keyword>
<evidence type="ECO:0000256" key="1">
    <source>
        <dbReference type="ARBA" id="ARBA00006525"/>
    </source>
</evidence>
<dbReference type="Pfam" id="PF17782">
    <property type="entry name" value="WHD_DprA"/>
    <property type="match status" value="1"/>
</dbReference>
<name>A0ABT7WAK0_9FLAO</name>
<dbReference type="PANTHER" id="PTHR43022">
    <property type="entry name" value="PROTEIN SMF"/>
    <property type="match status" value="1"/>
</dbReference>
<dbReference type="Proteomes" id="UP001174839">
    <property type="component" value="Unassembled WGS sequence"/>
</dbReference>
<comment type="similarity">
    <text evidence="1">Belongs to the DprA/Smf family.</text>
</comment>
<dbReference type="PANTHER" id="PTHR43022:SF1">
    <property type="entry name" value="PROTEIN SMF"/>
    <property type="match status" value="1"/>
</dbReference>
<dbReference type="Pfam" id="PF02481">
    <property type="entry name" value="DNA_processg_A"/>
    <property type="match status" value="1"/>
</dbReference>
<feature type="domain" description="Helix-hairpin-helix DNA-binding motif class 1" evidence="2">
    <location>
        <begin position="42"/>
        <end position="61"/>
    </location>
</feature>
<dbReference type="SUPFAM" id="SSF47781">
    <property type="entry name" value="RuvA domain 2-like"/>
    <property type="match status" value="1"/>
</dbReference>
<sequence length="376" mass="41534">MTENEVLAWIRLQRVQGIGPVLGRKLAAHFGDVQKIFSQSQKQLVHIHGVGPKMAGNLLNSKYREEAEQEYLKAESRGIQCLPLSGRAYPTLLKECADAPLVLFQKGPLEFSGNIALSVVGTRKMTSYGRRFCEHLLEEIKPFNPLIISGLAYGVDICIQRMAIKMGFRTVSCMGHGLDMVYPGAHVKYISEILKEGALLSEFWLGTTPQPMNFVRRNRIIAGLSPATVVVESGLKGGSLITADLAFDYNREVFAVPGRISDAYSAGCNLLIDQQKAHLLQSVQQLAGTLNWVSSGYTPGQKTQKKIEASAPELNSEEARIWKFLCENGVQILDDIAISCELTVREAVVVLLGMEMKDIIRPLPGKKFELTPKFTN</sequence>
<evidence type="ECO:0000313" key="4">
    <source>
        <dbReference type="Proteomes" id="UP001174839"/>
    </source>
</evidence>
<dbReference type="SMART" id="SM00278">
    <property type="entry name" value="HhH1"/>
    <property type="match status" value="2"/>
</dbReference>
<dbReference type="InterPro" id="IPR003488">
    <property type="entry name" value="DprA"/>
</dbReference>
<gene>
    <name evidence="3" type="primary">dprA</name>
    <name evidence="3" type="ORF">QU605_00545</name>
</gene>
<protein>
    <submittedName>
        <fullName evidence="3">DNA-processing protein DprA</fullName>
    </submittedName>
</protein>
<dbReference type="InterPro" id="IPR003583">
    <property type="entry name" value="Hlx-hairpin-Hlx_DNA-bd_motif"/>
</dbReference>
<dbReference type="InterPro" id="IPR036388">
    <property type="entry name" value="WH-like_DNA-bd_sf"/>
</dbReference>
<dbReference type="InterPro" id="IPR057666">
    <property type="entry name" value="DrpA_SLOG"/>
</dbReference>
<evidence type="ECO:0000259" key="2">
    <source>
        <dbReference type="SMART" id="SM00278"/>
    </source>
</evidence>
<dbReference type="InterPro" id="IPR010994">
    <property type="entry name" value="RuvA_2-like"/>
</dbReference>
<dbReference type="Pfam" id="PF14520">
    <property type="entry name" value="HHH_5"/>
    <property type="match status" value="1"/>
</dbReference>
<dbReference type="InterPro" id="IPR041614">
    <property type="entry name" value="DprA_WH"/>
</dbReference>
<dbReference type="SUPFAM" id="SSF102405">
    <property type="entry name" value="MCP/YpsA-like"/>
    <property type="match status" value="1"/>
</dbReference>